<dbReference type="PROSITE" id="PS50089">
    <property type="entry name" value="ZF_RING_2"/>
    <property type="match status" value="1"/>
</dbReference>
<dbReference type="GO" id="GO:0005634">
    <property type="term" value="C:nucleus"/>
    <property type="evidence" value="ECO:0007669"/>
    <property type="project" value="TreeGrafter"/>
</dbReference>
<sequence>MGIVDSSEKARFHVRFLPSSFSCWTSVFVCAQAAYCQRSRASLPSPFFLAVDVPRSRWPSAMPVIGYNCASGAVVEVVVPAGGALSLAGKAIIPGGVVSAASAGDGVLYYLPKSSPSTLHRRNLESGADEKVQDFASPHTWVFFHHNKVFCISSGSPRVTVYDPLCNVAEIICLPYRVVRAEPADHGFVFSSECSKVFGYDFNKGVTEVMSGGSIISFLGHYKRYAVVLLRDGDERVVGVTEAGSIVELDAALPRVPFTALDDVVLHTSDSEVVSSKGGSAVSPIGEVHLSSSQPTDSEILCTVCLCEFEGNDGVTLDCGHFFHKECIEQWVSSWMDFAVKGEHVTFTRAVCPGGCKQLVRHPLLTQSKQISELYADVASKKAEELKRLEAIKTEEDLLFYLCGRCGDAFYGGERVCSRMQGREPSSSPQELVCNRCLAKGHKTCGTLTAVFKCRYCCNPATQRSFGTRFMCDRCAVRWDTAEPTFIPCPGGDKCPFDGNHPELPCEAAGCLTCLNPAVVDHIFDRVVGVDDVRADSDQPTMRMQKC</sequence>
<reference evidence="4" key="1">
    <citation type="journal article" date="2021" name="Microbiol. Resour. Announc.">
        <title>LGAAP: Leishmaniinae Genome Assembly and Annotation Pipeline.</title>
        <authorList>
            <person name="Almutairi H."/>
            <person name="Urbaniak M.D."/>
            <person name="Bates M.D."/>
            <person name="Jariyapan N."/>
            <person name="Kwakye-Nuako G."/>
            <person name="Thomaz-Soccol V."/>
            <person name="Al-Salem W.S."/>
            <person name="Dillon R.J."/>
            <person name="Bates P.A."/>
            <person name="Gatherer D."/>
        </authorList>
    </citation>
    <scope>NUCLEOTIDE SEQUENCE [LARGE SCALE GENOMIC DNA]</scope>
</reference>
<reference evidence="4" key="2">
    <citation type="journal article" date="2021" name="Sci. Data">
        <title>Chromosome-scale genome sequencing, assembly and annotation of six genomes from subfamily Leishmaniinae.</title>
        <authorList>
            <person name="Almutairi H."/>
            <person name="Urbaniak M.D."/>
            <person name="Bates M.D."/>
            <person name="Jariyapan N."/>
            <person name="Kwakye-Nuako G."/>
            <person name="Thomaz Soccol V."/>
            <person name="Al-Salem W.S."/>
            <person name="Dillon R.J."/>
            <person name="Bates P.A."/>
            <person name="Gatherer D."/>
        </authorList>
    </citation>
    <scope>NUCLEOTIDE SEQUENCE [LARGE SCALE GENOMIC DNA]</scope>
</reference>
<dbReference type="GeneID" id="92361171"/>
<gene>
    <name evidence="3" type="ORF">LSCM4_05290</name>
</gene>
<evidence type="ECO:0000256" key="1">
    <source>
        <dbReference type="PROSITE-ProRule" id="PRU00175"/>
    </source>
</evidence>
<keyword evidence="4" id="KW-1185">Reference proteome</keyword>
<dbReference type="InterPro" id="IPR013083">
    <property type="entry name" value="Znf_RING/FYVE/PHD"/>
</dbReference>
<keyword evidence="1" id="KW-0479">Metal-binding</keyword>
<dbReference type="GO" id="GO:0005886">
    <property type="term" value="C:plasma membrane"/>
    <property type="evidence" value="ECO:0007669"/>
    <property type="project" value="TreeGrafter"/>
</dbReference>
<dbReference type="Proteomes" id="UP000674143">
    <property type="component" value="Unassembled WGS sequence"/>
</dbReference>
<evidence type="ECO:0000313" key="4">
    <source>
        <dbReference type="Proteomes" id="UP000674143"/>
    </source>
</evidence>
<feature type="domain" description="RING-type" evidence="2">
    <location>
        <begin position="302"/>
        <end position="353"/>
    </location>
</feature>
<evidence type="ECO:0000259" key="2">
    <source>
        <dbReference type="PROSITE" id="PS50089"/>
    </source>
</evidence>
<dbReference type="GO" id="GO:0008270">
    <property type="term" value="F:zinc ion binding"/>
    <property type="evidence" value="ECO:0007669"/>
    <property type="project" value="UniProtKB-KW"/>
</dbReference>
<name>A0A836HJN1_9TRYP</name>
<proteinExistence type="predicted"/>
<dbReference type="RefSeq" id="XP_067062805.1">
    <property type="nucleotide sequence ID" value="XM_067207237.1"/>
</dbReference>
<dbReference type="PANTHER" id="PTHR45943">
    <property type="entry name" value="E3 UBIQUITIN-PROTEIN LIGASE MYCBP2"/>
    <property type="match status" value="1"/>
</dbReference>
<dbReference type="EMBL" id="JAFHLR010000024">
    <property type="protein sequence ID" value="KAG5477898.1"/>
    <property type="molecule type" value="Genomic_DNA"/>
</dbReference>
<dbReference type="KEGG" id="loi:92361171"/>
<dbReference type="PANTHER" id="PTHR45943:SF2">
    <property type="entry name" value="RING-TYPE DOMAIN-CONTAINING PROTEIN"/>
    <property type="match status" value="1"/>
</dbReference>
<organism evidence="3 4">
    <name type="scientific">Leishmania orientalis</name>
    <dbReference type="NCBI Taxonomy" id="2249476"/>
    <lineage>
        <taxon>Eukaryota</taxon>
        <taxon>Discoba</taxon>
        <taxon>Euglenozoa</taxon>
        <taxon>Kinetoplastea</taxon>
        <taxon>Metakinetoplastina</taxon>
        <taxon>Trypanosomatida</taxon>
        <taxon>Trypanosomatidae</taxon>
        <taxon>Leishmaniinae</taxon>
        <taxon>Leishmania</taxon>
    </lineage>
</organism>
<dbReference type="Pfam" id="PF13639">
    <property type="entry name" value="zf-RING_2"/>
    <property type="match status" value="1"/>
</dbReference>
<accession>A0A836HJN1</accession>
<dbReference type="Gene3D" id="3.30.40.10">
    <property type="entry name" value="Zinc/RING finger domain, C3HC4 (zinc finger)"/>
    <property type="match status" value="1"/>
</dbReference>
<dbReference type="GO" id="GO:0061630">
    <property type="term" value="F:ubiquitin protein ligase activity"/>
    <property type="evidence" value="ECO:0007669"/>
    <property type="project" value="TreeGrafter"/>
</dbReference>
<keyword evidence="1" id="KW-0862">Zinc</keyword>
<dbReference type="AlphaFoldDB" id="A0A836HJN1"/>
<dbReference type="SMR" id="A0A836HJN1"/>
<protein>
    <recommendedName>
        <fullName evidence="2">RING-type domain-containing protein</fullName>
    </recommendedName>
</protein>
<evidence type="ECO:0000313" key="3">
    <source>
        <dbReference type="EMBL" id="KAG5477898.1"/>
    </source>
</evidence>
<keyword evidence="1" id="KW-0863">Zinc-finger</keyword>
<dbReference type="SUPFAM" id="SSF57850">
    <property type="entry name" value="RING/U-box"/>
    <property type="match status" value="1"/>
</dbReference>
<dbReference type="SMART" id="SM00184">
    <property type="entry name" value="RING"/>
    <property type="match status" value="1"/>
</dbReference>
<comment type="caution">
    <text evidence="3">The sequence shown here is derived from an EMBL/GenBank/DDBJ whole genome shotgun (WGS) entry which is preliminary data.</text>
</comment>
<dbReference type="InterPro" id="IPR001841">
    <property type="entry name" value="Znf_RING"/>
</dbReference>